<dbReference type="OrthoDB" id="2452352at2"/>
<evidence type="ECO:0000313" key="2">
    <source>
        <dbReference type="Proteomes" id="UP000018296"/>
    </source>
</evidence>
<protein>
    <recommendedName>
        <fullName evidence="3">Lipoprotein</fullName>
    </recommendedName>
</protein>
<gene>
    <name evidence="1" type="ORF">P343_05445</name>
</gene>
<proteinExistence type="predicted"/>
<dbReference type="eggNOG" id="ENOG5032W3A">
    <property type="taxonomic scope" value="Bacteria"/>
</dbReference>
<keyword evidence="2" id="KW-1185">Reference proteome</keyword>
<dbReference type="EMBL" id="AWTC01000004">
    <property type="protein sequence ID" value="EST12746.1"/>
    <property type="molecule type" value="Genomic_DNA"/>
</dbReference>
<name>V6J0S4_9BACL</name>
<organism evidence="1 2">
    <name type="scientific">Sporolactobacillus laevolacticus DSM 442</name>
    <dbReference type="NCBI Taxonomy" id="1395513"/>
    <lineage>
        <taxon>Bacteria</taxon>
        <taxon>Bacillati</taxon>
        <taxon>Bacillota</taxon>
        <taxon>Bacilli</taxon>
        <taxon>Bacillales</taxon>
        <taxon>Sporolactobacillaceae</taxon>
        <taxon>Sporolactobacillus</taxon>
    </lineage>
</organism>
<dbReference type="AlphaFoldDB" id="V6J0S4"/>
<dbReference type="PROSITE" id="PS51257">
    <property type="entry name" value="PROKAR_LIPOPROTEIN"/>
    <property type="match status" value="1"/>
</dbReference>
<evidence type="ECO:0008006" key="3">
    <source>
        <dbReference type="Google" id="ProtNLM"/>
    </source>
</evidence>
<comment type="caution">
    <text evidence="1">The sequence shown here is derived from an EMBL/GenBank/DDBJ whole genome shotgun (WGS) entry which is preliminary data.</text>
</comment>
<accession>V6J0S4</accession>
<dbReference type="Proteomes" id="UP000018296">
    <property type="component" value="Unassembled WGS sequence"/>
</dbReference>
<sequence length="147" mass="16775">MKKFWFVPVFIMILFMAVTGCSREKTPPEAVIKINHIQVEAAKGTYEWQYGFLYHSALVADATSPSVIAKHLTPLTVHLGAIAKISFSNHSHPHLYAHIWENDREGKKLFIKQNQLTLPSEPGRYVILLHARWPHGNSDYVFSVDVH</sequence>
<dbReference type="STRING" id="1395513.P343_05445"/>
<dbReference type="RefSeq" id="WP_023509388.1">
    <property type="nucleotide sequence ID" value="NZ_AWTC01000004.1"/>
</dbReference>
<dbReference type="PATRIC" id="fig|1395513.3.peg.1111"/>
<reference evidence="1 2" key="1">
    <citation type="journal article" date="2013" name="Genome Announc.">
        <title>Genome Sequence of Sporolactobacillus laevolacticus DSM442, an Efficient Polymer-Grade D-Lactate Producer from Agricultural Waste Cottonseed as a Nitrogen Source.</title>
        <authorList>
            <person name="Wang H."/>
            <person name="Wang L."/>
            <person name="Ju J."/>
            <person name="Yu B."/>
            <person name="Ma Y."/>
        </authorList>
    </citation>
    <scope>NUCLEOTIDE SEQUENCE [LARGE SCALE GENOMIC DNA]</scope>
    <source>
        <strain evidence="1 2">DSM 442</strain>
    </source>
</reference>
<evidence type="ECO:0000313" key="1">
    <source>
        <dbReference type="EMBL" id="EST12746.1"/>
    </source>
</evidence>